<evidence type="ECO:0000313" key="3">
    <source>
        <dbReference type="Proteomes" id="UP000681720"/>
    </source>
</evidence>
<sequence length="269" mass="30243">MPTFPSINISSSNQEIMRPSLSGILTGTASNLPLPSENSKVPAEHIYENIPIMMQPNSNPDSYHNIPIINVDEQQQQHQEQKQEPSNEHVYSTIPNNQESEMQQQYPISGQTIANFHPTVDNDSSENQPPITTVPQQKPQIISAGRHRNQPIYFANHLTNPIFNIDKQLLINTVANQFGVDLNSPQLQQLVTNQHLFAARKRTFANMVWQLTPDEETALCSPHAAIQIDLTETEALDSDYASNRSILKANNGLQSTSKRRNITWDSTLD</sequence>
<feature type="region of interest" description="Disordered" evidence="1">
    <location>
        <begin position="114"/>
        <end position="137"/>
    </location>
</feature>
<protein>
    <submittedName>
        <fullName evidence="2">Uncharacterized protein</fullName>
    </submittedName>
</protein>
<dbReference type="Proteomes" id="UP000681720">
    <property type="component" value="Unassembled WGS sequence"/>
</dbReference>
<name>A0A8S2U345_9BILA</name>
<dbReference type="EMBL" id="CAJOBJ010040096">
    <property type="protein sequence ID" value="CAF4321850.1"/>
    <property type="molecule type" value="Genomic_DNA"/>
</dbReference>
<proteinExistence type="predicted"/>
<comment type="caution">
    <text evidence="2">The sequence shown here is derived from an EMBL/GenBank/DDBJ whole genome shotgun (WGS) entry which is preliminary data.</text>
</comment>
<organism evidence="2 3">
    <name type="scientific">Rotaria magnacalcarata</name>
    <dbReference type="NCBI Taxonomy" id="392030"/>
    <lineage>
        <taxon>Eukaryota</taxon>
        <taxon>Metazoa</taxon>
        <taxon>Spiralia</taxon>
        <taxon>Gnathifera</taxon>
        <taxon>Rotifera</taxon>
        <taxon>Eurotatoria</taxon>
        <taxon>Bdelloidea</taxon>
        <taxon>Philodinida</taxon>
        <taxon>Philodinidae</taxon>
        <taxon>Rotaria</taxon>
    </lineage>
</organism>
<accession>A0A8S2U345</accession>
<evidence type="ECO:0000313" key="2">
    <source>
        <dbReference type="EMBL" id="CAF4321850.1"/>
    </source>
</evidence>
<reference evidence="2" key="1">
    <citation type="submission" date="2021-02" db="EMBL/GenBank/DDBJ databases">
        <authorList>
            <person name="Nowell W R."/>
        </authorList>
    </citation>
    <scope>NUCLEOTIDE SEQUENCE</scope>
</reference>
<dbReference type="AlphaFoldDB" id="A0A8S2U345"/>
<gene>
    <name evidence="2" type="ORF">GIL414_LOCUS26729</name>
</gene>
<evidence type="ECO:0000256" key="1">
    <source>
        <dbReference type="SAM" id="MobiDB-lite"/>
    </source>
</evidence>
<feature type="compositionally biased region" description="Polar residues" evidence="1">
    <location>
        <begin position="121"/>
        <end position="137"/>
    </location>
</feature>